<dbReference type="Pfam" id="PF00232">
    <property type="entry name" value="Glyco_hydro_1"/>
    <property type="match status" value="1"/>
</dbReference>
<organism evidence="1 2">
    <name type="scientific">Youngiibacter multivorans</name>
    <dbReference type="NCBI Taxonomy" id="937251"/>
    <lineage>
        <taxon>Bacteria</taxon>
        <taxon>Bacillati</taxon>
        <taxon>Bacillota</taxon>
        <taxon>Clostridia</taxon>
        <taxon>Eubacteriales</taxon>
        <taxon>Clostridiaceae</taxon>
        <taxon>Youngiibacter</taxon>
    </lineage>
</organism>
<comment type="caution">
    <text evidence="1">The sequence shown here is derived from an EMBL/GenBank/DDBJ whole genome shotgun (WGS) entry which is preliminary data.</text>
</comment>
<evidence type="ECO:0000313" key="1">
    <source>
        <dbReference type="EMBL" id="MBP1919836.1"/>
    </source>
</evidence>
<dbReference type="Proteomes" id="UP001519271">
    <property type="component" value="Unassembled WGS sequence"/>
</dbReference>
<dbReference type="InterPro" id="IPR001360">
    <property type="entry name" value="Glyco_hydro_1"/>
</dbReference>
<protein>
    <submittedName>
        <fullName evidence="1">Beta-glucosidase/6-phospho-beta-glucosidase/beta-galactosidase</fullName>
    </submittedName>
</protein>
<dbReference type="SUPFAM" id="SSF51445">
    <property type="entry name" value="(Trans)glycosidases"/>
    <property type="match status" value="1"/>
</dbReference>
<dbReference type="EMBL" id="JAGGKC010000020">
    <property type="protein sequence ID" value="MBP1919836.1"/>
    <property type="molecule type" value="Genomic_DNA"/>
</dbReference>
<name>A0ABS4G5N6_9CLOT</name>
<keyword evidence="2" id="KW-1185">Reference proteome</keyword>
<reference evidence="1 2" key="1">
    <citation type="submission" date="2021-03" db="EMBL/GenBank/DDBJ databases">
        <title>Genomic Encyclopedia of Type Strains, Phase IV (KMG-IV): sequencing the most valuable type-strain genomes for metagenomic binning, comparative biology and taxonomic classification.</title>
        <authorList>
            <person name="Goeker M."/>
        </authorList>
    </citation>
    <scope>NUCLEOTIDE SEQUENCE [LARGE SCALE GENOMIC DNA]</scope>
    <source>
        <strain evidence="1 2">DSM 6139</strain>
    </source>
</reference>
<sequence>MFQALHHQFVASALVTEDCHRIIPGSQMGCMLTTYPNTCNPDDVELTLKKNLINHFYSDVLVFGEYPEK</sequence>
<proteinExistence type="predicted"/>
<evidence type="ECO:0000313" key="2">
    <source>
        <dbReference type="Proteomes" id="UP001519271"/>
    </source>
</evidence>
<dbReference type="RefSeq" id="WP_342453168.1">
    <property type="nucleotide sequence ID" value="NZ_JAGGKC010000020.1"/>
</dbReference>
<accession>A0ABS4G5N6</accession>
<dbReference type="InterPro" id="IPR017853">
    <property type="entry name" value="GH"/>
</dbReference>
<dbReference type="Gene3D" id="3.20.20.80">
    <property type="entry name" value="Glycosidases"/>
    <property type="match status" value="1"/>
</dbReference>
<gene>
    <name evidence="1" type="ORF">J2Z34_002332</name>
</gene>